<dbReference type="PATRIC" id="fig|1121318.3.peg.3016"/>
<comment type="caution">
    <text evidence="2">The sequence shown here is derived from an EMBL/GenBank/DDBJ whole genome shotgun (WGS) entry which is preliminary data.</text>
</comment>
<dbReference type="Pfam" id="PF09983">
    <property type="entry name" value="JetD_C"/>
    <property type="match status" value="1"/>
</dbReference>
<keyword evidence="3" id="KW-1185">Reference proteome</keyword>
<accession>A0A0L6Z6Y8</accession>
<proteinExistence type="predicted"/>
<dbReference type="Proteomes" id="UP000037043">
    <property type="component" value="Unassembled WGS sequence"/>
</dbReference>
<feature type="domain" description="Wadjet protein JetD C-terminal" evidence="1">
    <location>
        <begin position="186"/>
        <end position="328"/>
    </location>
</feature>
<evidence type="ECO:0000259" key="1">
    <source>
        <dbReference type="Pfam" id="PF09983"/>
    </source>
</evidence>
<gene>
    <name evidence="2" type="ORF">CLHOM_30040</name>
</gene>
<dbReference type="STRING" id="36844.SAMN04488501_110141"/>
<evidence type="ECO:0000313" key="3">
    <source>
        <dbReference type="Proteomes" id="UP000037043"/>
    </source>
</evidence>
<name>A0A0L6Z6Y8_9CLOT</name>
<sequence length="341" mass="40107">MDIIINYIKNLKRKTVNLENLENIIGGGCSYEDFARGILNLVEEGLLIPINSSNNNGKKIPLCYKYRINKEALHRDSEEEIKKYLLKMEIEINLSFYLNKDEQYWRKDFPYIIKINDYIKENGIPREDATSPERSFQIIGDEKWIDEKGGKAILERMGLWHKLRINYNPEPLMIAVNPKLFNENKKYHIIVENKSIFYLLLDLLRESVFTSLTYGCGWKIVSNINNLEKQLGIEESENEIFYFGDLDFEGIAIWNNLKDKYPVKLAEIFYEKLLLQEPLDGKTNQQKNIKALSSFLDNFQDSYKKQISQVLKQGKYYPQEALKKEDLCEILNSYKDRFGGF</sequence>
<dbReference type="AlphaFoldDB" id="A0A0L6Z6Y8"/>
<organism evidence="2 3">
    <name type="scientific">Clostridium homopropionicum DSM 5847</name>
    <dbReference type="NCBI Taxonomy" id="1121318"/>
    <lineage>
        <taxon>Bacteria</taxon>
        <taxon>Bacillati</taxon>
        <taxon>Bacillota</taxon>
        <taxon>Clostridia</taxon>
        <taxon>Eubacteriales</taxon>
        <taxon>Clostridiaceae</taxon>
        <taxon>Clostridium</taxon>
    </lineage>
</organism>
<protein>
    <recommendedName>
        <fullName evidence="1">Wadjet protein JetD C-terminal domain-containing protein</fullName>
    </recommendedName>
</protein>
<dbReference type="EMBL" id="LHUR01000036">
    <property type="protein sequence ID" value="KOA18720.1"/>
    <property type="molecule type" value="Genomic_DNA"/>
</dbReference>
<dbReference type="RefSeq" id="WP_052222477.1">
    <property type="nucleotide sequence ID" value="NZ_LHUR01000036.1"/>
</dbReference>
<reference evidence="3" key="1">
    <citation type="submission" date="2015-08" db="EMBL/GenBank/DDBJ databases">
        <title>Genome sequence of the strict anaerobe Clostridium homopropionicum LuHBu1 (DSM 5847T).</title>
        <authorList>
            <person name="Poehlein A."/>
            <person name="Beck M."/>
            <person name="Schiel-Bengelsdorf B."/>
            <person name="Bengelsdorf F.R."/>
            <person name="Daniel R."/>
            <person name="Duerre P."/>
        </authorList>
    </citation>
    <scope>NUCLEOTIDE SEQUENCE [LARGE SCALE GENOMIC DNA]</scope>
    <source>
        <strain evidence="3">DSM 5847</strain>
    </source>
</reference>
<evidence type="ECO:0000313" key="2">
    <source>
        <dbReference type="EMBL" id="KOA18720.1"/>
    </source>
</evidence>
<dbReference type="InterPro" id="IPR024534">
    <property type="entry name" value="JetD_C"/>
</dbReference>